<proteinExistence type="predicted"/>
<dbReference type="RefSeq" id="WP_096448049.1">
    <property type="nucleotide sequence ID" value="NZ_JBHSOG010000094.1"/>
</dbReference>
<dbReference type="EMBL" id="JBHSOG010000094">
    <property type="protein sequence ID" value="MFC5771386.1"/>
    <property type="molecule type" value="Genomic_DNA"/>
</dbReference>
<evidence type="ECO:0000259" key="2">
    <source>
        <dbReference type="Pfam" id="PF20432"/>
    </source>
</evidence>
<feature type="domain" description="Antitoxin Xre/MbcA/ParS-like toxin-binding" evidence="1">
    <location>
        <begin position="90"/>
        <end position="139"/>
    </location>
</feature>
<evidence type="ECO:0000259" key="1">
    <source>
        <dbReference type="Pfam" id="PF09722"/>
    </source>
</evidence>
<dbReference type="InterPro" id="IPR046847">
    <property type="entry name" value="Xre-like_HTH"/>
</dbReference>
<accession>A0ABW1AWQ5</accession>
<sequence length="142" mass="15790">MFLVTPEQIGAVMALEPTPRSFAELDEQVAHGLPSAALKALIERVSLRPDERNALLHRIVPKSTLVRRSAHLSSGESEKTERLARAFATALHVWASDEEARAFMHAPHPMLRDCTPIDVALTELGARRVEELLWQLFYGVSA</sequence>
<evidence type="ECO:0000313" key="4">
    <source>
        <dbReference type="Proteomes" id="UP001595974"/>
    </source>
</evidence>
<comment type="caution">
    <text evidence="3">The sequence shown here is derived from an EMBL/GenBank/DDBJ whole genome shotgun (WGS) entry which is preliminary data.</text>
</comment>
<dbReference type="InterPro" id="IPR011979">
    <property type="entry name" value="Antitox_Xre"/>
</dbReference>
<gene>
    <name evidence="3" type="ORF">ACFPTN_18555</name>
</gene>
<reference evidence="4" key="1">
    <citation type="journal article" date="2019" name="Int. J. Syst. Evol. Microbiol.">
        <title>The Global Catalogue of Microorganisms (GCM) 10K type strain sequencing project: providing services to taxonomists for standard genome sequencing and annotation.</title>
        <authorList>
            <consortium name="The Broad Institute Genomics Platform"/>
            <consortium name="The Broad Institute Genome Sequencing Center for Infectious Disease"/>
            <person name="Wu L."/>
            <person name="Ma J."/>
        </authorList>
    </citation>
    <scope>NUCLEOTIDE SEQUENCE [LARGE SCALE GENOMIC DNA]</scope>
    <source>
        <strain evidence="4">SHR3</strain>
    </source>
</reference>
<dbReference type="Pfam" id="PF09722">
    <property type="entry name" value="Xre_MbcA_ParS_C"/>
    <property type="match status" value="1"/>
</dbReference>
<name>A0ABW1AWQ5_9RHOO</name>
<dbReference type="Proteomes" id="UP001595974">
    <property type="component" value="Unassembled WGS sequence"/>
</dbReference>
<organism evidence="3 4">
    <name type="scientific">Thauera sinica</name>
    <dbReference type="NCBI Taxonomy" id="2665146"/>
    <lineage>
        <taxon>Bacteria</taxon>
        <taxon>Pseudomonadati</taxon>
        <taxon>Pseudomonadota</taxon>
        <taxon>Betaproteobacteria</taxon>
        <taxon>Rhodocyclales</taxon>
        <taxon>Zoogloeaceae</taxon>
        <taxon>Thauera</taxon>
    </lineage>
</organism>
<evidence type="ECO:0000313" key="3">
    <source>
        <dbReference type="EMBL" id="MFC5771386.1"/>
    </source>
</evidence>
<keyword evidence="4" id="KW-1185">Reference proteome</keyword>
<dbReference type="Pfam" id="PF20432">
    <property type="entry name" value="Xre-like-HTH"/>
    <property type="match status" value="1"/>
</dbReference>
<dbReference type="InterPro" id="IPR024467">
    <property type="entry name" value="Xre/MbcA/ParS-like_toxin-bd"/>
</dbReference>
<dbReference type="NCBIfam" id="TIGR02293">
    <property type="entry name" value="TAS_TIGR02293"/>
    <property type="match status" value="1"/>
</dbReference>
<protein>
    <submittedName>
        <fullName evidence="3">Antitoxin Xre/MbcA/ParS toxin-binding domain-containing protein</fullName>
    </submittedName>
</protein>
<feature type="domain" description="Antitoxin Xre-like helix-turn-helix" evidence="2">
    <location>
        <begin position="24"/>
        <end position="85"/>
    </location>
</feature>